<keyword evidence="2" id="KW-1185">Reference proteome</keyword>
<organism evidence="1 2">
    <name type="scientific">Tenacibaculum pelagium</name>
    <dbReference type="NCBI Taxonomy" id="2759527"/>
    <lineage>
        <taxon>Bacteria</taxon>
        <taxon>Pseudomonadati</taxon>
        <taxon>Bacteroidota</taxon>
        <taxon>Flavobacteriia</taxon>
        <taxon>Flavobacteriales</taxon>
        <taxon>Flavobacteriaceae</taxon>
        <taxon>Tenacibaculum</taxon>
    </lineage>
</organism>
<dbReference type="EMBL" id="JACGLS010000009">
    <property type="protein sequence ID" value="MBA6157364.1"/>
    <property type="molecule type" value="Genomic_DNA"/>
</dbReference>
<gene>
    <name evidence="1" type="ORF">H3Z83_12675</name>
</gene>
<reference evidence="1 2" key="1">
    <citation type="submission" date="2020-07" db="EMBL/GenBank/DDBJ databases">
        <title>Bacterium isolated from marine sediment.</title>
        <authorList>
            <person name="Shang D."/>
            <person name="Du Z.-J."/>
        </authorList>
    </citation>
    <scope>NUCLEOTIDE SEQUENCE [LARGE SCALE GENOMIC DNA]</scope>
    <source>
        <strain evidence="1 2">S7007</strain>
    </source>
</reference>
<accession>A0A839ATF0</accession>
<name>A0A839ATF0_9FLAO</name>
<sequence length="141" mass="16988">MNKNKLRIELGLPTLDKNWFIEKTESINKKLKVSNQVWKNADTLAFHKYKEVVYRKSFWIGKNEIIQEIDSYTNYISESEYELLISQYDFKSDSWFVTLDTFKNNKLVNEKWRLNYNGGIEMGIIGTDKKYLDRIIEKWEK</sequence>
<dbReference type="RefSeq" id="WP_182125867.1">
    <property type="nucleotide sequence ID" value="NZ_JACGLS010000009.1"/>
</dbReference>
<protein>
    <submittedName>
        <fullName evidence="1">Uncharacterized protein</fullName>
    </submittedName>
</protein>
<evidence type="ECO:0000313" key="1">
    <source>
        <dbReference type="EMBL" id="MBA6157364.1"/>
    </source>
</evidence>
<dbReference type="Proteomes" id="UP000563906">
    <property type="component" value="Unassembled WGS sequence"/>
</dbReference>
<dbReference type="AlphaFoldDB" id="A0A839ATF0"/>
<comment type="caution">
    <text evidence="1">The sequence shown here is derived from an EMBL/GenBank/DDBJ whole genome shotgun (WGS) entry which is preliminary data.</text>
</comment>
<proteinExistence type="predicted"/>
<evidence type="ECO:0000313" key="2">
    <source>
        <dbReference type="Proteomes" id="UP000563906"/>
    </source>
</evidence>